<reference evidence="1" key="1">
    <citation type="submission" date="2023-07" db="EMBL/GenBank/DDBJ databases">
        <title>Black Yeasts Isolated from many extreme environments.</title>
        <authorList>
            <person name="Coleine C."/>
            <person name="Stajich J.E."/>
            <person name="Selbmann L."/>
        </authorList>
    </citation>
    <scope>NUCLEOTIDE SEQUENCE</scope>
    <source>
        <strain evidence="1">CCFEE 5714</strain>
    </source>
</reference>
<comment type="caution">
    <text evidence="1">The sequence shown here is derived from an EMBL/GenBank/DDBJ whole genome shotgun (WGS) entry which is preliminary data.</text>
</comment>
<evidence type="ECO:0000313" key="1">
    <source>
        <dbReference type="EMBL" id="KAK3697718.1"/>
    </source>
</evidence>
<protein>
    <submittedName>
        <fullName evidence="1">Uncharacterized protein</fullName>
    </submittedName>
</protein>
<sequence length="817" mass="93529">MANKFKGLNGADVDFETTWKVLETAFKEIHTKNASALSFEELYRNAYKIVLKKKGEELYNNVAQFEANWLSGEVRNRVVKQLTAPLLLLTDGTGRSLATSAERRVAGESFLRALKESWEDHQVCMGMLTDVLMYMDRVYCTDHRQPSIFAKAMGLFRDQILRSPVRPESPDLIEVLTSIVLDQIQMHRDGERINSHLIKSNVYMLEGLYESDQEVEDEKLYLRLFEPYFLQTSAMFYREEGERLLKESDAGTYCKEAKRRIEEESDRCRSTLSEATTVKIQRVVEDELIRHKIKGLIEMDSGVQYMVDNDKLYELGLVFELEARVDARKTELTKAIQKIINEMGTEINNVAINTSQAPPTAPAAQDEHGDDKQKPGSTRQINQQTVAALKWVEDVLALKTRFDNIWKTAFASDQTVHTALERSMGEIINAFSRGSEYISLFIDENMKKGIRDKTEAEIDATLEQAITTVRYLQDKDIFETYYKKHLCKRLLLKKSQSIDVEKQMISRMKIELGNSFTLKLEAMFKDMTLSEELTSGYRKHVAQLGDADPKRVDLSVNVLTSMTWPLEAFRGASEDEREGRSNIIFPASIERIKSGFEQFYSKKHSGRKLTWQTNMGDADVKAHFPRSKNGRPMTHDINCSTYAMLILLLFNSLPTTTSLTLEEIQARTNIPENDLKRNLQSLAVAPKTRFLVKEPMSREINAGDRFTYNEGFSSKIIKIKVGVVSAGNKVEGDRERKETEKKNNDSRGFAIEAAVVRIMKQRKSLPHAQLLTETITQLSTQFKPDVNMIKKKIESLIEREYLERIEDAAVPSYKYLA</sequence>
<gene>
    <name evidence="1" type="ORF">LTR37_017300</name>
</gene>
<dbReference type="EMBL" id="JAUTXU010000221">
    <property type="protein sequence ID" value="KAK3697718.1"/>
    <property type="molecule type" value="Genomic_DNA"/>
</dbReference>
<dbReference type="Proteomes" id="UP001281147">
    <property type="component" value="Unassembled WGS sequence"/>
</dbReference>
<proteinExistence type="predicted"/>
<name>A0ACC3MKF3_9PEZI</name>
<evidence type="ECO:0000313" key="2">
    <source>
        <dbReference type="Proteomes" id="UP001281147"/>
    </source>
</evidence>
<accession>A0ACC3MKF3</accession>
<keyword evidence="2" id="KW-1185">Reference proteome</keyword>
<organism evidence="1 2">
    <name type="scientific">Vermiconidia calcicola</name>
    <dbReference type="NCBI Taxonomy" id="1690605"/>
    <lineage>
        <taxon>Eukaryota</taxon>
        <taxon>Fungi</taxon>
        <taxon>Dikarya</taxon>
        <taxon>Ascomycota</taxon>
        <taxon>Pezizomycotina</taxon>
        <taxon>Dothideomycetes</taxon>
        <taxon>Dothideomycetidae</taxon>
        <taxon>Mycosphaerellales</taxon>
        <taxon>Extremaceae</taxon>
        <taxon>Vermiconidia</taxon>
    </lineage>
</organism>